<comment type="subunit">
    <text evidence="4">Part of the 50S ribosomal subunit.</text>
</comment>
<comment type="function">
    <text evidence="4 6">This protein binds to the 23S rRNA, and is important in its secondary structure. It is located near the subunit interface in the base of the L7/L12 stalk, and near the tRNA binding site of the peptidyltransferase center.</text>
</comment>
<reference evidence="9 11" key="2">
    <citation type="submission" date="2019-04" db="EMBL/GenBank/DDBJ databases">
        <title>Draft genome sequence data and analysis of a Fermenting Bacterium, Geotoga petraea strain HO-Geo1, isolated from heavy-oil petroleum reservoir in Russia.</title>
        <authorList>
            <person name="Grouzdev D.S."/>
            <person name="Semenova E.M."/>
            <person name="Sokolova D.S."/>
            <person name="Tourova T.P."/>
            <person name="Poltaraus A.B."/>
            <person name="Nazina T.N."/>
        </authorList>
    </citation>
    <scope>NUCLEOTIDE SEQUENCE [LARGE SCALE GENOMIC DNA]</scope>
    <source>
        <strain evidence="9 11">HO-Geo1</strain>
    </source>
</reference>
<dbReference type="Proteomes" id="UP000199322">
    <property type="component" value="Unassembled WGS sequence"/>
</dbReference>
<dbReference type="EMBL" id="SRME01000001">
    <property type="protein sequence ID" value="TGG89081.1"/>
    <property type="molecule type" value="Genomic_DNA"/>
</dbReference>
<keyword evidence="2 4" id="KW-0689">Ribosomal protein</keyword>
<dbReference type="InterPro" id="IPR020040">
    <property type="entry name" value="Ribosomal_uL6_a/b-dom"/>
</dbReference>
<dbReference type="GO" id="GO:0003735">
    <property type="term" value="F:structural constituent of ribosome"/>
    <property type="evidence" value="ECO:0007669"/>
    <property type="project" value="UniProtKB-UniRule"/>
</dbReference>
<evidence type="ECO:0000313" key="10">
    <source>
        <dbReference type="Proteomes" id="UP000199322"/>
    </source>
</evidence>
<evidence type="ECO:0000256" key="6">
    <source>
        <dbReference type="RuleBase" id="RU003870"/>
    </source>
</evidence>
<dbReference type="GO" id="GO:0002181">
    <property type="term" value="P:cytoplasmic translation"/>
    <property type="evidence" value="ECO:0007669"/>
    <property type="project" value="TreeGrafter"/>
</dbReference>
<dbReference type="InterPro" id="IPR036789">
    <property type="entry name" value="Ribosomal_uL6-like_a/b-dom_sf"/>
</dbReference>
<comment type="similarity">
    <text evidence="1 4 5">Belongs to the universal ribosomal protein uL6 family.</text>
</comment>
<dbReference type="PRINTS" id="PR00059">
    <property type="entry name" value="RIBOSOMALL6"/>
</dbReference>
<evidence type="ECO:0000313" key="9">
    <source>
        <dbReference type="EMBL" id="TGG89081.1"/>
    </source>
</evidence>
<evidence type="ECO:0000256" key="4">
    <source>
        <dbReference type="HAMAP-Rule" id="MF_01365"/>
    </source>
</evidence>
<feature type="domain" description="Large ribosomal subunit protein uL6 alpha-beta" evidence="7">
    <location>
        <begin position="98"/>
        <end position="171"/>
    </location>
</feature>
<organism evidence="8 10">
    <name type="scientific">Geotoga petraea</name>
    <dbReference type="NCBI Taxonomy" id="28234"/>
    <lineage>
        <taxon>Bacteria</taxon>
        <taxon>Thermotogati</taxon>
        <taxon>Thermotogota</taxon>
        <taxon>Thermotogae</taxon>
        <taxon>Petrotogales</taxon>
        <taxon>Petrotogaceae</taxon>
        <taxon>Geotoga</taxon>
    </lineage>
</organism>
<evidence type="ECO:0000256" key="2">
    <source>
        <dbReference type="ARBA" id="ARBA00022980"/>
    </source>
</evidence>
<keyword evidence="10" id="KW-1185">Reference proteome</keyword>
<dbReference type="EMBL" id="FMYV01000001">
    <property type="protein sequence ID" value="SDC01219.1"/>
    <property type="molecule type" value="Genomic_DNA"/>
</dbReference>
<dbReference type="Proteomes" id="UP000297288">
    <property type="component" value="Unassembled WGS sequence"/>
</dbReference>
<evidence type="ECO:0000256" key="3">
    <source>
        <dbReference type="ARBA" id="ARBA00023274"/>
    </source>
</evidence>
<gene>
    <name evidence="4" type="primary">rplF</name>
    <name evidence="9" type="ORF">E4650_02480</name>
    <name evidence="8" type="ORF">SAMN04488588_0237</name>
</gene>
<dbReference type="OrthoDB" id="9805007at2"/>
<dbReference type="PANTHER" id="PTHR11655">
    <property type="entry name" value="60S/50S RIBOSOMAL PROTEIN L6/L9"/>
    <property type="match status" value="1"/>
</dbReference>
<dbReference type="Gene3D" id="3.90.930.12">
    <property type="entry name" value="Ribosomal protein L6, alpha-beta domain"/>
    <property type="match status" value="2"/>
</dbReference>
<dbReference type="Pfam" id="PF00347">
    <property type="entry name" value="Ribosomal_L6"/>
    <property type="match status" value="2"/>
</dbReference>
<protein>
    <recommendedName>
        <fullName evidence="4">Large ribosomal subunit protein uL6</fullName>
    </recommendedName>
</protein>
<dbReference type="RefSeq" id="WP_091402044.1">
    <property type="nucleotide sequence ID" value="NZ_FMYV01000001.1"/>
</dbReference>
<dbReference type="NCBIfam" id="TIGR03654">
    <property type="entry name" value="L6_bact"/>
    <property type="match status" value="1"/>
</dbReference>
<keyword evidence="4 6" id="KW-0694">RNA-binding</keyword>
<dbReference type="HAMAP" id="MF_01365_B">
    <property type="entry name" value="Ribosomal_uL6_B"/>
    <property type="match status" value="1"/>
</dbReference>
<dbReference type="GO" id="GO:0022625">
    <property type="term" value="C:cytosolic large ribosomal subunit"/>
    <property type="evidence" value="ECO:0007669"/>
    <property type="project" value="UniProtKB-UniRule"/>
</dbReference>
<keyword evidence="3 4" id="KW-0687">Ribonucleoprotein</keyword>
<dbReference type="InterPro" id="IPR000702">
    <property type="entry name" value="Ribosomal_uL6-like"/>
</dbReference>
<dbReference type="PANTHER" id="PTHR11655:SF14">
    <property type="entry name" value="LARGE RIBOSOMAL SUBUNIT PROTEIN UL6M"/>
    <property type="match status" value="1"/>
</dbReference>
<evidence type="ECO:0000256" key="5">
    <source>
        <dbReference type="RuleBase" id="RU003869"/>
    </source>
</evidence>
<proteinExistence type="inferred from homology"/>
<evidence type="ECO:0000313" key="11">
    <source>
        <dbReference type="Proteomes" id="UP000297288"/>
    </source>
</evidence>
<accession>A0A1G6I3T4</accession>
<feature type="domain" description="Large ribosomal subunit protein uL6 alpha-beta" evidence="7">
    <location>
        <begin position="11"/>
        <end position="89"/>
    </location>
</feature>
<dbReference type="GO" id="GO:0019843">
    <property type="term" value="F:rRNA binding"/>
    <property type="evidence" value="ECO:0007669"/>
    <property type="project" value="UniProtKB-UniRule"/>
</dbReference>
<dbReference type="AlphaFoldDB" id="A0A1G6I3T4"/>
<dbReference type="InterPro" id="IPR019906">
    <property type="entry name" value="Ribosomal_uL6_bac-type"/>
</dbReference>
<evidence type="ECO:0000256" key="1">
    <source>
        <dbReference type="ARBA" id="ARBA00009356"/>
    </source>
</evidence>
<keyword evidence="4 6" id="KW-0699">rRNA-binding</keyword>
<dbReference type="STRING" id="28234.SAMN04488588_0237"/>
<name>A0A1G6I3T4_9BACT</name>
<dbReference type="FunFam" id="3.90.930.12:FF:000001">
    <property type="entry name" value="50S ribosomal protein L6"/>
    <property type="match status" value="1"/>
</dbReference>
<reference evidence="8 10" key="1">
    <citation type="submission" date="2016-10" db="EMBL/GenBank/DDBJ databases">
        <authorList>
            <person name="de Groot N.N."/>
        </authorList>
    </citation>
    <scope>NUCLEOTIDE SEQUENCE [LARGE SCALE GENOMIC DNA]</scope>
    <source>
        <strain evidence="8 10">WG14</strain>
    </source>
</reference>
<dbReference type="PIRSF" id="PIRSF002162">
    <property type="entry name" value="Ribosomal_L6"/>
    <property type="match status" value="1"/>
</dbReference>
<evidence type="ECO:0000313" key="8">
    <source>
        <dbReference type="EMBL" id="SDC01219.1"/>
    </source>
</evidence>
<sequence length="184" mass="20458">MSRIADKPTTIPNGVDIKKEGMSIIVKGKNGELKIDLDEQFDIEINENELMVVSKSSESKRKSNMKKQTALRGTYTSIIRNMIKGVTEGFEKNLEILGIGYRAQMQGNKLILNLGYSHPIEITPPEGITIEVPQPNKVNIKGIDKHAVGQVAAKIRKIREPNAYSGKGVKYLDEVIIKKEGKKV</sequence>
<evidence type="ECO:0000259" key="7">
    <source>
        <dbReference type="Pfam" id="PF00347"/>
    </source>
</evidence>
<dbReference type="SUPFAM" id="SSF56053">
    <property type="entry name" value="Ribosomal protein L6"/>
    <property type="match status" value="2"/>
</dbReference>